<evidence type="ECO:0000256" key="1">
    <source>
        <dbReference type="SAM" id="Phobius"/>
    </source>
</evidence>
<organism evidence="2 3">
    <name type="scientific">Enterococcus alishanensis</name>
    <dbReference type="NCBI Taxonomy" id="1303817"/>
    <lineage>
        <taxon>Bacteria</taxon>
        <taxon>Bacillati</taxon>
        <taxon>Bacillota</taxon>
        <taxon>Bacilli</taxon>
        <taxon>Lactobacillales</taxon>
        <taxon>Enterococcaceae</taxon>
        <taxon>Enterococcus</taxon>
    </lineage>
</organism>
<dbReference type="RefSeq" id="WP_218327414.1">
    <property type="nucleotide sequence ID" value="NZ_JAHUZB010000008.1"/>
</dbReference>
<proteinExistence type="predicted"/>
<keyword evidence="3" id="KW-1185">Reference proteome</keyword>
<keyword evidence="1" id="KW-0812">Transmembrane</keyword>
<protein>
    <submittedName>
        <fullName evidence="2">DUF4811 domain-containing protein</fullName>
    </submittedName>
</protein>
<name>A0ABS6THB9_9ENTE</name>
<keyword evidence="1" id="KW-1133">Transmembrane helix</keyword>
<sequence>MILLITVLSVVAFAFTNIFAKKTWQTFLSVIFAGVFILSLGLIVANDQYHYGMKKETVTTTKTLKSSSPNSPVNMLLYQPLGNGTEKIYLYKTNESQKKLSQTGTDKVTNKVNEHAANNQIVTKKIRWVYQNDTMKTLFGLTSKNKEKIKEINTFDVSDNWLVLSTTQAKKLAKQVEENQANMQTEAQAFVTDRIKTALMANPSLTADQQKQIQAEATAEYQQQAIAKLVTEIK</sequence>
<evidence type="ECO:0000313" key="2">
    <source>
        <dbReference type="EMBL" id="MBV7392205.1"/>
    </source>
</evidence>
<accession>A0ABS6THB9</accession>
<comment type="caution">
    <text evidence="2">The sequence shown here is derived from an EMBL/GenBank/DDBJ whole genome shotgun (WGS) entry which is preliminary data.</text>
</comment>
<gene>
    <name evidence="2" type="ORF">KUA55_16090</name>
</gene>
<dbReference type="Pfam" id="PF16069">
    <property type="entry name" value="DUF4811"/>
    <property type="match status" value="1"/>
</dbReference>
<dbReference type="InterPro" id="IPR032083">
    <property type="entry name" value="DUF4811"/>
</dbReference>
<dbReference type="Proteomes" id="UP000774130">
    <property type="component" value="Unassembled WGS sequence"/>
</dbReference>
<feature type="transmembrane region" description="Helical" evidence="1">
    <location>
        <begin position="24"/>
        <end position="45"/>
    </location>
</feature>
<reference evidence="2 3" key="1">
    <citation type="submission" date="2021-06" db="EMBL/GenBank/DDBJ databases">
        <title>Enterococcus alishanensis sp. nov., a novel lactic acid bacterium isolated from fresh coffee beans.</title>
        <authorList>
            <person name="Chen Y.-S."/>
        </authorList>
    </citation>
    <scope>NUCLEOTIDE SEQUENCE [LARGE SCALE GENOMIC DNA]</scope>
    <source>
        <strain evidence="2 3">ALS3</strain>
    </source>
</reference>
<keyword evidence="1" id="KW-0472">Membrane</keyword>
<evidence type="ECO:0000313" key="3">
    <source>
        <dbReference type="Proteomes" id="UP000774130"/>
    </source>
</evidence>
<dbReference type="EMBL" id="JAHUZB010000008">
    <property type="protein sequence ID" value="MBV7392205.1"/>
    <property type="molecule type" value="Genomic_DNA"/>
</dbReference>